<sequence length="568" mass="65596">MKVNRLSYSCVLLFCGTSTFANTEQVTAEHYTDSCSNNRVEAKSDENLSRQLDVEQIYPEPANGKKIAAITLKQLNVFDTSNPEEDNALFRFANNYHIQTKPEVLKSVLLFQEGDKYNPRKLSESERLLRNQSYLYDARIFASENCDGDILVTVVTRDLWTLLPDLSFSRSGGENTSRVGFRESNLFGWGKRLSFTQITEVDRSGYQFVYDDPNILNSRYRGRIEYSDNDDGERHYIDVSYPFFATDTPYSYGFTSYSDKREEPLYSEGETISEFSQSTEVTQLYFGHSKPLSGNWTRRLIAGARHEQHTFEEIGDTTLPIAKDRTLTYPYIQAQWFEDSYVKVRNFDSIYRTEDLNLGWNINALLGYSTQAWSDDTERLIYSFSANTAHYTSDHSLWRFYFDIEGSWDKEAKKSENLIATTTFQYYFNTSIYESWFLNASYTYGKNLTLDNQITLGGETGLRGYPIKYQQGSRSMLLNIEKRYYWEYDLWRLFKVGGAAFFDVGRAYHSHLAIEGNESVLKNVGIGLRLAPSRANSDIMVHIDLATPINGPDNVDSIQWLLTVKNRF</sequence>
<dbReference type="InterPro" id="IPR010827">
    <property type="entry name" value="BamA/TamA_POTRA"/>
</dbReference>
<dbReference type="GO" id="GO:0019867">
    <property type="term" value="C:outer membrane"/>
    <property type="evidence" value="ECO:0007669"/>
    <property type="project" value="InterPro"/>
</dbReference>
<accession>A0A8I0T2P7</accession>
<evidence type="ECO:0000259" key="2">
    <source>
        <dbReference type="Pfam" id="PF07244"/>
    </source>
</evidence>
<dbReference type="Gene3D" id="2.40.160.50">
    <property type="entry name" value="membrane protein fhac: a member of the omp85/tpsb transporter family"/>
    <property type="match status" value="1"/>
</dbReference>
<dbReference type="AlphaFoldDB" id="A0A8I0T2P7"/>
<reference evidence="3 4" key="1">
    <citation type="submission" date="2015-06" db="EMBL/GenBank/DDBJ databases">
        <title>Genome sequence of Pseudoalteromonas peptidolytica.</title>
        <authorList>
            <person name="Xie B.-B."/>
            <person name="Rong J.-C."/>
            <person name="Qin Q.-L."/>
            <person name="Zhang Y.-Z."/>
        </authorList>
    </citation>
    <scope>NUCLEOTIDE SEQUENCE [LARGE SCALE GENOMIC DNA]</scope>
    <source>
        <strain evidence="3 4">F12-50-A1</strain>
    </source>
</reference>
<dbReference type="Proteomes" id="UP000660708">
    <property type="component" value="Unassembled WGS sequence"/>
</dbReference>
<evidence type="ECO:0000256" key="1">
    <source>
        <dbReference type="SAM" id="SignalP"/>
    </source>
</evidence>
<evidence type="ECO:0000313" key="4">
    <source>
        <dbReference type="Proteomes" id="UP000660708"/>
    </source>
</evidence>
<dbReference type="RefSeq" id="WP_147390129.1">
    <property type="nucleotide sequence ID" value="NZ_AQHF01000019.1"/>
</dbReference>
<dbReference type="Pfam" id="PF07244">
    <property type="entry name" value="POTRA"/>
    <property type="match status" value="1"/>
</dbReference>
<protein>
    <recommendedName>
        <fullName evidence="2">POTRA domain-containing protein</fullName>
    </recommendedName>
</protein>
<evidence type="ECO:0000313" key="3">
    <source>
        <dbReference type="EMBL" id="MBE0345180.1"/>
    </source>
</evidence>
<organism evidence="3 4">
    <name type="scientific">Pseudoalteromonas peptidolytica F12-50-A1</name>
    <dbReference type="NCBI Taxonomy" id="1315280"/>
    <lineage>
        <taxon>Bacteria</taxon>
        <taxon>Pseudomonadati</taxon>
        <taxon>Pseudomonadota</taxon>
        <taxon>Gammaproteobacteria</taxon>
        <taxon>Alteromonadales</taxon>
        <taxon>Pseudoalteromonadaceae</taxon>
        <taxon>Pseudoalteromonas</taxon>
    </lineage>
</organism>
<feature type="signal peptide" evidence="1">
    <location>
        <begin position="1"/>
        <end position="21"/>
    </location>
</feature>
<feature type="domain" description="POTRA" evidence="2">
    <location>
        <begin position="99"/>
        <end position="143"/>
    </location>
</feature>
<feature type="chain" id="PRO_5034730893" description="POTRA domain-containing protein" evidence="1">
    <location>
        <begin position="22"/>
        <end position="568"/>
    </location>
</feature>
<keyword evidence="4" id="KW-1185">Reference proteome</keyword>
<proteinExistence type="predicted"/>
<keyword evidence="1" id="KW-0732">Signal</keyword>
<comment type="caution">
    <text evidence="3">The sequence shown here is derived from an EMBL/GenBank/DDBJ whole genome shotgun (WGS) entry which is preliminary data.</text>
</comment>
<name>A0A8I0T2P7_9GAMM</name>
<dbReference type="EMBL" id="AQHF01000019">
    <property type="protein sequence ID" value="MBE0345180.1"/>
    <property type="molecule type" value="Genomic_DNA"/>
</dbReference>
<gene>
    <name evidence="3" type="ORF">PPEP_a3551</name>
</gene>